<reference evidence="3 4" key="1">
    <citation type="submission" date="2016-10" db="EMBL/GenBank/DDBJ databases">
        <title>Reductive evolution of mitochondrial metabolism and differential evolution of invasion-related proteins in Cryptosporidium.</title>
        <authorList>
            <person name="Liu S."/>
            <person name="Roellig D.M."/>
            <person name="Guo Y."/>
            <person name="Li N."/>
            <person name="Frace M.A."/>
            <person name="Tang K."/>
            <person name="Zhang L."/>
            <person name="Feng Y."/>
            <person name="Xiao L."/>
        </authorList>
    </citation>
    <scope>NUCLEOTIDE SEQUENCE [LARGE SCALE GENOMIC DNA]</scope>
    <source>
        <strain evidence="3">30847</strain>
    </source>
</reference>
<feature type="transmembrane region" description="Helical" evidence="1">
    <location>
        <begin position="140"/>
        <end position="162"/>
    </location>
</feature>
<dbReference type="InterPro" id="IPR009688">
    <property type="entry name" value="FAM210A/B-like_dom"/>
</dbReference>
<evidence type="ECO:0000256" key="1">
    <source>
        <dbReference type="SAM" id="Phobius"/>
    </source>
</evidence>
<keyword evidence="1" id="KW-1133">Transmembrane helix</keyword>
<dbReference type="PANTHER" id="PTHR21377">
    <property type="entry name" value="PROTEIN FAM210B, MITOCHONDRIAL"/>
    <property type="match status" value="1"/>
</dbReference>
<feature type="domain" description="DUF1279" evidence="2">
    <location>
        <begin position="133"/>
        <end position="224"/>
    </location>
</feature>
<protein>
    <recommendedName>
        <fullName evidence="2">DUF1279 domain-containing protein</fullName>
    </recommendedName>
</protein>
<dbReference type="RefSeq" id="XP_067069905.1">
    <property type="nucleotide sequence ID" value="XM_067213932.1"/>
</dbReference>
<dbReference type="GO" id="GO:0005739">
    <property type="term" value="C:mitochondrion"/>
    <property type="evidence" value="ECO:0007669"/>
    <property type="project" value="TreeGrafter"/>
</dbReference>
<evidence type="ECO:0000313" key="3">
    <source>
        <dbReference type="EMBL" id="OII78059.1"/>
    </source>
</evidence>
<dbReference type="PANTHER" id="PTHR21377:SF0">
    <property type="entry name" value="PROTEIN FAM210B, MITOCHONDRIAL"/>
    <property type="match status" value="1"/>
</dbReference>
<dbReference type="GeneID" id="92367891"/>
<accession>A0A1J4MX30</accession>
<dbReference type="Proteomes" id="UP000186804">
    <property type="component" value="Unassembled WGS sequence"/>
</dbReference>
<dbReference type="Pfam" id="PF06916">
    <property type="entry name" value="FAM210A-B_dom"/>
    <property type="match status" value="1"/>
</dbReference>
<dbReference type="EMBL" id="LRBS01000010">
    <property type="protein sequence ID" value="OII78059.1"/>
    <property type="molecule type" value="Genomic_DNA"/>
</dbReference>
<keyword evidence="1" id="KW-0472">Membrane</keyword>
<evidence type="ECO:0000259" key="2">
    <source>
        <dbReference type="Pfam" id="PF06916"/>
    </source>
</evidence>
<sequence length="239" mass="27757">MNTKLLFSYSQISLNQRSLVLGKLPLFFCRQFLGFHMLELDQKRLYWVLAADHLLLSDILQSDWSKKTVQISSVDLRTKTKICSVKSEAVRSNQISGKTNDNNNREMAGGVNNENKYNIAKLKKKQNNFIVIIKNLWGKYGYIGISVYLIVYVTTLGSFWLISYNRILNEEFLMQILEFLKISDCLDTSSIGSANTSWRRFLIAWVATKITEPFRAILSASLTPHIYKRLLKRFPHWFN</sequence>
<keyword evidence="4" id="KW-1185">Reference proteome</keyword>
<keyword evidence="1" id="KW-0812">Transmembrane</keyword>
<proteinExistence type="predicted"/>
<dbReference type="AlphaFoldDB" id="A0A1J4MX30"/>
<comment type="caution">
    <text evidence="3">The sequence shown here is derived from an EMBL/GenBank/DDBJ whole genome shotgun (WGS) entry which is preliminary data.</text>
</comment>
<gene>
    <name evidence="3" type="ORF">cand_037070</name>
</gene>
<evidence type="ECO:0000313" key="4">
    <source>
        <dbReference type="Proteomes" id="UP000186804"/>
    </source>
</evidence>
<dbReference type="VEuPathDB" id="CryptoDB:cand_037070"/>
<organism evidence="3 4">
    <name type="scientific">Cryptosporidium andersoni</name>
    <dbReference type="NCBI Taxonomy" id="117008"/>
    <lineage>
        <taxon>Eukaryota</taxon>
        <taxon>Sar</taxon>
        <taxon>Alveolata</taxon>
        <taxon>Apicomplexa</taxon>
        <taxon>Conoidasida</taxon>
        <taxon>Coccidia</taxon>
        <taxon>Eucoccidiorida</taxon>
        <taxon>Eimeriorina</taxon>
        <taxon>Cryptosporidiidae</taxon>
        <taxon>Cryptosporidium</taxon>
    </lineage>
</organism>
<dbReference type="OrthoDB" id="426386at2759"/>
<name>A0A1J4MX30_9CRYT</name>
<dbReference type="InterPro" id="IPR045866">
    <property type="entry name" value="FAM210A/B-like"/>
</dbReference>